<dbReference type="InterPro" id="IPR046980">
    <property type="entry name" value="KefG/KefF"/>
</dbReference>
<dbReference type="EMBL" id="CP022540">
    <property type="protein sequence ID" value="ASP20505.1"/>
    <property type="molecule type" value="Genomic_DNA"/>
</dbReference>
<protein>
    <submittedName>
        <fullName evidence="3">General stress protein 14</fullName>
        <ecNumber evidence="3">1.6.99.-</ecNumber>
    </submittedName>
</protein>
<reference evidence="3 4" key="1">
    <citation type="submission" date="2017-07" db="EMBL/GenBank/DDBJ databases">
        <title>Genome Sequence of Antarctobacter heliothermus Strain SMS3 Isolated from a culture of the Diatom Skeletonema marinoi.</title>
        <authorList>
            <person name="Topel M."/>
            <person name="Pinder M.I.M."/>
            <person name="Johansson O.N."/>
            <person name="Kourtchenko O."/>
            <person name="Godhe A."/>
            <person name="Clarke A.K."/>
        </authorList>
    </citation>
    <scope>NUCLEOTIDE SEQUENCE [LARGE SCALE GENOMIC DNA]</scope>
    <source>
        <strain evidence="3 4">SMS3</strain>
    </source>
</reference>
<dbReference type="Pfam" id="PF02525">
    <property type="entry name" value="Flavodoxin_2"/>
    <property type="match status" value="1"/>
</dbReference>
<sequence>MSKTLLLMFHRDIEKSVANAALFRAAQGIEGVTAIDVQARYPDGRIDMFTDAQADAQLLLGADRIVLQFPVQWYATPSILKAWQDAVLTRMYYVFPQDEGERLAGTPLMVVATLGNLADAYTRSGQNHYSVDEIFTPLKAMAHRCGLPWHKPHLTFSADKLDDAALATAARSYIRALQAFIATPRVATAAEV</sequence>
<dbReference type="KEGG" id="aht:ANTHELSMS3_01817"/>
<evidence type="ECO:0000313" key="4">
    <source>
        <dbReference type="Proteomes" id="UP000203589"/>
    </source>
</evidence>
<dbReference type="InterPro" id="IPR029039">
    <property type="entry name" value="Flavoprotein-like_sf"/>
</dbReference>
<feature type="domain" description="Flavodoxin-like fold" evidence="2">
    <location>
        <begin position="2"/>
        <end position="174"/>
    </location>
</feature>
<dbReference type="OrthoDB" id="9798454at2"/>
<dbReference type="PANTHER" id="PTHR47307:SF1">
    <property type="entry name" value="GLUTATHIONE-REGULATED POTASSIUM-EFFLUX SYSTEM ANCILLARY PROTEIN KEFG"/>
    <property type="match status" value="1"/>
</dbReference>
<dbReference type="GO" id="GO:0009055">
    <property type="term" value="F:electron transfer activity"/>
    <property type="evidence" value="ECO:0007669"/>
    <property type="project" value="TreeGrafter"/>
</dbReference>
<evidence type="ECO:0000313" key="3">
    <source>
        <dbReference type="EMBL" id="ASP20505.1"/>
    </source>
</evidence>
<name>A0A222E2T1_9RHOB</name>
<accession>A0A222E2T1</accession>
<dbReference type="GO" id="GO:0003955">
    <property type="term" value="F:NAD(P)H dehydrogenase (quinone) activity"/>
    <property type="evidence" value="ECO:0007669"/>
    <property type="project" value="TreeGrafter"/>
</dbReference>
<gene>
    <name evidence="3" type="primary">ywrO</name>
    <name evidence="3" type="ORF">ANTHELSMS3_01817</name>
</gene>
<dbReference type="SUPFAM" id="SSF52218">
    <property type="entry name" value="Flavoproteins"/>
    <property type="match status" value="1"/>
</dbReference>
<proteinExistence type="predicted"/>
<dbReference type="Gene3D" id="3.40.50.360">
    <property type="match status" value="1"/>
</dbReference>
<evidence type="ECO:0000259" key="2">
    <source>
        <dbReference type="Pfam" id="PF02525"/>
    </source>
</evidence>
<dbReference type="InterPro" id="IPR003680">
    <property type="entry name" value="Flavodoxin_fold"/>
</dbReference>
<organism evidence="3 4">
    <name type="scientific">Antarctobacter heliothermus</name>
    <dbReference type="NCBI Taxonomy" id="74033"/>
    <lineage>
        <taxon>Bacteria</taxon>
        <taxon>Pseudomonadati</taxon>
        <taxon>Pseudomonadota</taxon>
        <taxon>Alphaproteobacteria</taxon>
        <taxon>Rhodobacterales</taxon>
        <taxon>Roseobacteraceae</taxon>
        <taxon>Antarctobacter</taxon>
    </lineage>
</organism>
<dbReference type="EC" id="1.6.99.-" evidence="3"/>
<dbReference type="Proteomes" id="UP000203589">
    <property type="component" value="Chromosome"/>
</dbReference>
<keyword evidence="1 3" id="KW-0560">Oxidoreductase</keyword>
<keyword evidence="4" id="KW-1185">Reference proteome</keyword>
<dbReference type="RefSeq" id="WP_094034570.1">
    <property type="nucleotide sequence ID" value="NZ_CP022540.1"/>
</dbReference>
<dbReference type="GO" id="GO:0010181">
    <property type="term" value="F:FMN binding"/>
    <property type="evidence" value="ECO:0007669"/>
    <property type="project" value="TreeGrafter"/>
</dbReference>
<evidence type="ECO:0000256" key="1">
    <source>
        <dbReference type="ARBA" id="ARBA00023002"/>
    </source>
</evidence>
<dbReference type="PANTHER" id="PTHR47307">
    <property type="entry name" value="GLUTATHIONE-REGULATED POTASSIUM-EFFLUX SYSTEM ANCILLARY PROTEIN KEFG"/>
    <property type="match status" value="1"/>
</dbReference>
<dbReference type="AlphaFoldDB" id="A0A222E2T1"/>